<comment type="cofactor">
    <cofactor evidence="1">
        <name>pyridoxal 5'-phosphate</name>
        <dbReference type="ChEBI" id="CHEBI:597326"/>
    </cofactor>
</comment>
<dbReference type="EMBL" id="AZQP01000006">
    <property type="protein sequence ID" value="EYE89266.1"/>
    <property type="molecule type" value="Genomic_DNA"/>
</dbReference>
<dbReference type="OrthoDB" id="9802328at2"/>
<dbReference type="GO" id="GO:0030170">
    <property type="term" value="F:pyridoxal phosphate binding"/>
    <property type="evidence" value="ECO:0007669"/>
    <property type="project" value="InterPro"/>
</dbReference>
<dbReference type="PANTHER" id="PTHR42832:SF3">
    <property type="entry name" value="L-GLUTAMINE--4-(METHYLSULFANYL)-2-OXOBUTANOATE AMINOTRANSFERASE"/>
    <property type="match status" value="1"/>
</dbReference>
<dbReference type="InterPro" id="IPR015422">
    <property type="entry name" value="PyrdxlP-dep_Trfase_small"/>
</dbReference>
<dbReference type="Gene3D" id="3.40.640.10">
    <property type="entry name" value="Type I PLP-dependent aspartate aminotransferase-like (Major domain)"/>
    <property type="match status" value="1"/>
</dbReference>
<dbReference type="PANTHER" id="PTHR42832">
    <property type="entry name" value="AMINO ACID AMINOTRANSFERASE"/>
    <property type="match status" value="1"/>
</dbReference>
<keyword evidence="3 5" id="KW-0808">Transferase</keyword>
<evidence type="ECO:0000256" key="1">
    <source>
        <dbReference type="ARBA" id="ARBA00001933"/>
    </source>
</evidence>
<evidence type="ECO:0000256" key="3">
    <source>
        <dbReference type="ARBA" id="ARBA00022679"/>
    </source>
</evidence>
<sequence>MKITNRTSKVPAYIFSRVDKIKRELFKKGISIIDLGIGDPDLPTPDFVINTMEKALKKNNNHRYPPYNGTEEFRKSVSNYYLKNFNVALDAESEVVALIGSKEGIAHLMLAVTDPGDYVLIPDPGYPVYYSSAVIAGCNVYKMYLQEKNDYLIKLENIFSDVAKKAKLLIVNYPNNPTGAIANIKFYRDLINFGKENDVIIVNDGAYMDILENGVKPISLLQIDDAKDVCVEFGTLSKSFNMTGWRLGYVVGNKEVLRRLMIVKTNFDSGQFSAIQEAGANALNNNMDFVKHLQNIYDERRNLVTQELESMGFNVYKSKGAFYIWFKIPEGFKSEEFAAYLLENTGVIITPGNAFGDSGEGYCRISLTTDSFLLKEAMERIRSLKTI</sequence>
<dbReference type="InterPro" id="IPR015421">
    <property type="entry name" value="PyrdxlP-dep_Trfase_major"/>
</dbReference>
<evidence type="ECO:0000256" key="2">
    <source>
        <dbReference type="ARBA" id="ARBA00022576"/>
    </source>
</evidence>
<gene>
    <name evidence="5" type="ORF">Q428_03050</name>
</gene>
<name>A0A017RXE5_9CLOT</name>
<protein>
    <submittedName>
        <fullName evidence="5">Diaminopimelate aminotransferase</fullName>
    </submittedName>
</protein>
<dbReference type="GO" id="GO:0008483">
    <property type="term" value="F:transaminase activity"/>
    <property type="evidence" value="ECO:0007669"/>
    <property type="project" value="UniProtKB-KW"/>
</dbReference>
<keyword evidence="2 5" id="KW-0032">Aminotransferase</keyword>
<evidence type="ECO:0000313" key="5">
    <source>
        <dbReference type="EMBL" id="EYE89266.1"/>
    </source>
</evidence>
<evidence type="ECO:0000259" key="4">
    <source>
        <dbReference type="Pfam" id="PF00155"/>
    </source>
</evidence>
<dbReference type="Pfam" id="PF00155">
    <property type="entry name" value="Aminotran_1_2"/>
    <property type="match status" value="1"/>
</dbReference>
<dbReference type="Proteomes" id="UP000019681">
    <property type="component" value="Unassembled WGS sequence"/>
</dbReference>
<dbReference type="Gene3D" id="3.90.1150.10">
    <property type="entry name" value="Aspartate Aminotransferase, domain 1"/>
    <property type="match status" value="1"/>
</dbReference>
<dbReference type="RefSeq" id="WP_035378039.1">
    <property type="nucleotide sequence ID" value="NZ_AZQP01000006.1"/>
</dbReference>
<dbReference type="InterPro" id="IPR015424">
    <property type="entry name" value="PyrdxlP-dep_Trfase"/>
</dbReference>
<reference evidence="5 6" key="1">
    <citation type="journal article" date="2014" name="Genome Announc.">
        <title>Draft Genome Sequence of Fervidicella metallireducens Strain AeBT, an Iron-Reducing Thermoanaerobe from the Great Artesian Basin.</title>
        <authorList>
            <person name="Patel B.K."/>
        </authorList>
    </citation>
    <scope>NUCLEOTIDE SEQUENCE [LARGE SCALE GENOMIC DNA]</scope>
    <source>
        <strain evidence="5 6">AeB</strain>
    </source>
</reference>
<dbReference type="SUPFAM" id="SSF53383">
    <property type="entry name" value="PLP-dependent transferases"/>
    <property type="match status" value="1"/>
</dbReference>
<dbReference type="InterPro" id="IPR050881">
    <property type="entry name" value="LL-DAP_aminotransferase"/>
</dbReference>
<accession>A0A017RXE5</accession>
<organism evidence="5 6">
    <name type="scientific">Fervidicella metallireducens AeB</name>
    <dbReference type="NCBI Taxonomy" id="1403537"/>
    <lineage>
        <taxon>Bacteria</taxon>
        <taxon>Bacillati</taxon>
        <taxon>Bacillota</taxon>
        <taxon>Clostridia</taxon>
        <taxon>Eubacteriales</taxon>
        <taxon>Clostridiaceae</taxon>
        <taxon>Fervidicella</taxon>
    </lineage>
</organism>
<dbReference type="AlphaFoldDB" id="A0A017RXE5"/>
<keyword evidence="6" id="KW-1185">Reference proteome</keyword>
<dbReference type="NCBIfam" id="NF006756">
    <property type="entry name" value="PRK09276.1"/>
    <property type="match status" value="1"/>
</dbReference>
<dbReference type="CDD" id="cd00609">
    <property type="entry name" value="AAT_like"/>
    <property type="match status" value="1"/>
</dbReference>
<dbReference type="InterPro" id="IPR004839">
    <property type="entry name" value="Aminotransferase_I/II_large"/>
</dbReference>
<comment type="caution">
    <text evidence="5">The sequence shown here is derived from an EMBL/GenBank/DDBJ whole genome shotgun (WGS) entry which is preliminary data.</text>
</comment>
<feature type="domain" description="Aminotransferase class I/classII large" evidence="4">
    <location>
        <begin position="32"/>
        <end position="381"/>
    </location>
</feature>
<dbReference type="STRING" id="1403537.Q428_03050"/>
<evidence type="ECO:0000313" key="6">
    <source>
        <dbReference type="Proteomes" id="UP000019681"/>
    </source>
</evidence>
<proteinExistence type="predicted"/>